<proteinExistence type="predicted"/>
<name>A0A844B150_9BURK</name>
<reference evidence="1 2" key="1">
    <citation type="submission" date="2019-11" db="EMBL/GenBank/DDBJ databases">
        <title>Caenimonas koreensis gen. nov., sp. nov., isolated from activated sludge.</title>
        <authorList>
            <person name="Seung H.R."/>
        </authorList>
    </citation>
    <scope>NUCLEOTIDE SEQUENCE [LARGE SCALE GENOMIC DNA]</scope>
    <source>
        <strain evidence="1 2">EMB320</strain>
    </source>
</reference>
<evidence type="ECO:0000313" key="2">
    <source>
        <dbReference type="Proteomes" id="UP000487350"/>
    </source>
</evidence>
<gene>
    <name evidence="1" type="ORF">GHT07_06170</name>
</gene>
<organism evidence="1 2">
    <name type="scientific">Caenimonas koreensis DSM 17982</name>
    <dbReference type="NCBI Taxonomy" id="1121255"/>
    <lineage>
        <taxon>Bacteria</taxon>
        <taxon>Pseudomonadati</taxon>
        <taxon>Pseudomonadota</taxon>
        <taxon>Betaproteobacteria</taxon>
        <taxon>Burkholderiales</taxon>
        <taxon>Comamonadaceae</taxon>
        <taxon>Caenimonas</taxon>
    </lineage>
</organism>
<evidence type="ECO:0000313" key="1">
    <source>
        <dbReference type="EMBL" id="MRD46853.1"/>
    </source>
</evidence>
<dbReference type="AlphaFoldDB" id="A0A844B150"/>
<dbReference type="EMBL" id="WJBU01000005">
    <property type="protein sequence ID" value="MRD46853.1"/>
    <property type="molecule type" value="Genomic_DNA"/>
</dbReference>
<sequence>MPRSPAHRDAAQRPFVALLVLIAALLLAWPVISVNIARGCVVADTPYLSLCPMGDAGVAAIRERIAANPGETPAYLSLADLAPASAALTAAQRLAPTHPKILLMSATSALQGGNLKAAIAPLIDLAEYHGDNGTANLILARLVVAGQTELLEPYLKPDSAWPARVLNAMPRVGGSTASALPLISKALAAKALDPAAVSAYVVQLKAARSWGDAYALWLTLHAQPLPMLYNGSFDEPFLSEGFDWEVNDQMPLSRAGAVVDRVGYEARGAVLNVKLTGRSIATPLVSQYVFIGQGRYRLKGEYRTRRLRLDNGLAWTIRCTSEAGAAAGPSDGLPEADAAWQPFTFEFTLPATCGPVAIVQLEPSSRAAAMAGGSGEAWFDALTLERLAN</sequence>
<keyword evidence="2" id="KW-1185">Reference proteome</keyword>
<comment type="caution">
    <text evidence="1">The sequence shown here is derived from an EMBL/GenBank/DDBJ whole genome shotgun (WGS) entry which is preliminary data.</text>
</comment>
<dbReference type="OrthoDB" id="8901390at2"/>
<dbReference type="RefSeq" id="WP_153584189.1">
    <property type="nucleotide sequence ID" value="NZ_WJBU01000005.1"/>
</dbReference>
<accession>A0A844B150</accession>
<dbReference type="Proteomes" id="UP000487350">
    <property type="component" value="Unassembled WGS sequence"/>
</dbReference>
<protein>
    <submittedName>
        <fullName evidence="1">Uncharacterized protein</fullName>
    </submittedName>
</protein>
<dbReference type="Gene3D" id="2.60.120.260">
    <property type="entry name" value="Galactose-binding domain-like"/>
    <property type="match status" value="1"/>
</dbReference>